<keyword evidence="1" id="KW-0812">Transmembrane</keyword>
<name>A0A1B1S6P4_9BACT</name>
<feature type="transmembrane region" description="Helical" evidence="1">
    <location>
        <begin position="7"/>
        <end position="29"/>
    </location>
</feature>
<organism evidence="2 3">
    <name type="scientific">Muribaculum intestinale</name>
    <dbReference type="NCBI Taxonomy" id="1796646"/>
    <lineage>
        <taxon>Bacteria</taxon>
        <taxon>Pseudomonadati</taxon>
        <taxon>Bacteroidota</taxon>
        <taxon>Bacteroidia</taxon>
        <taxon>Bacteroidales</taxon>
        <taxon>Muribaculaceae</taxon>
        <taxon>Muribaculum</taxon>
    </lineage>
</organism>
<dbReference type="Proteomes" id="UP000186351">
    <property type="component" value="Chromosome"/>
</dbReference>
<keyword evidence="1" id="KW-0472">Membrane</keyword>
<dbReference type="KEGG" id="pary:A4V02_01090"/>
<keyword evidence="3" id="KW-1185">Reference proteome</keyword>
<accession>A0A1B1S6P4</accession>
<evidence type="ECO:0000313" key="2">
    <source>
        <dbReference type="EMBL" id="ANU62472.1"/>
    </source>
</evidence>
<dbReference type="EMBL" id="CP015402">
    <property type="protein sequence ID" value="ANU62472.1"/>
    <property type="molecule type" value="Genomic_DNA"/>
</dbReference>
<gene>
    <name evidence="2" type="ORF">A4V02_01090</name>
</gene>
<evidence type="ECO:0000256" key="1">
    <source>
        <dbReference type="SAM" id="Phobius"/>
    </source>
</evidence>
<proteinExistence type="predicted"/>
<keyword evidence="1" id="KW-1133">Transmembrane helix</keyword>
<feature type="transmembrane region" description="Helical" evidence="1">
    <location>
        <begin position="41"/>
        <end position="61"/>
    </location>
</feature>
<dbReference type="AlphaFoldDB" id="A0A1B1S6P4"/>
<evidence type="ECO:0000313" key="3">
    <source>
        <dbReference type="Proteomes" id="UP000186351"/>
    </source>
</evidence>
<reference evidence="3" key="1">
    <citation type="submission" date="2016-04" db="EMBL/GenBank/DDBJ databases">
        <title>Complete Genome Sequences of Twelve Strains of a Stable Defined Moderately Diverse Mouse Microbiota 2 (sDMDMm2).</title>
        <authorList>
            <person name="Uchimura Y."/>
            <person name="Wyss M."/>
            <person name="Brugiroux S."/>
            <person name="Limenitakis J.P."/>
            <person name="Stecher B."/>
            <person name="McCoy K.D."/>
            <person name="Macpherson A.J."/>
        </authorList>
    </citation>
    <scope>NUCLEOTIDE SEQUENCE [LARGE SCALE GENOMIC DNA]</scope>
    <source>
        <strain evidence="3">YL27</strain>
    </source>
</reference>
<sequence length="67" mass="7455">MTHKLDVFWIARGALLVLMVGCCLSEGWIEDTALLGGTYVLSLLSFKVLLSFFDLCALLVYELEISL</sequence>
<protein>
    <submittedName>
        <fullName evidence="2">Uncharacterized protein</fullName>
    </submittedName>
</protein>
<accession>A0A1Z2XF22</accession>
<dbReference type="STRING" id="1796646.A4V02_01090"/>